<dbReference type="STRING" id="1160509.A0A3N4IAM2"/>
<protein>
    <submittedName>
        <fullName evidence="2">Uncharacterized protein</fullName>
    </submittedName>
</protein>
<feature type="compositionally biased region" description="Basic and acidic residues" evidence="1">
    <location>
        <begin position="97"/>
        <end position="113"/>
    </location>
</feature>
<keyword evidence="3" id="KW-1185">Reference proteome</keyword>
<evidence type="ECO:0000256" key="1">
    <source>
        <dbReference type="SAM" id="MobiDB-lite"/>
    </source>
</evidence>
<accession>A0A3N4IAM2</accession>
<feature type="compositionally biased region" description="Gly residues" evidence="1">
    <location>
        <begin position="86"/>
        <end position="96"/>
    </location>
</feature>
<feature type="region of interest" description="Disordered" evidence="1">
    <location>
        <begin position="230"/>
        <end position="263"/>
    </location>
</feature>
<feature type="compositionally biased region" description="Pro residues" evidence="1">
    <location>
        <begin position="52"/>
        <end position="62"/>
    </location>
</feature>
<organism evidence="2 3">
    <name type="scientific">Ascobolus immersus RN42</name>
    <dbReference type="NCBI Taxonomy" id="1160509"/>
    <lineage>
        <taxon>Eukaryota</taxon>
        <taxon>Fungi</taxon>
        <taxon>Dikarya</taxon>
        <taxon>Ascomycota</taxon>
        <taxon>Pezizomycotina</taxon>
        <taxon>Pezizomycetes</taxon>
        <taxon>Pezizales</taxon>
        <taxon>Ascobolaceae</taxon>
        <taxon>Ascobolus</taxon>
    </lineage>
</organism>
<evidence type="ECO:0000313" key="2">
    <source>
        <dbReference type="EMBL" id="RPA83135.1"/>
    </source>
</evidence>
<reference evidence="2 3" key="1">
    <citation type="journal article" date="2018" name="Nat. Ecol. Evol.">
        <title>Pezizomycetes genomes reveal the molecular basis of ectomycorrhizal truffle lifestyle.</title>
        <authorList>
            <person name="Murat C."/>
            <person name="Payen T."/>
            <person name="Noel B."/>
            <person name="Kuo A."/>
            <person name="Morin E."/>
            <person name="Chen J."/>
            <person name="Kohler A."/>
            <person name="Krizsan K."/>
            <person name="Balestrini R."/>
            <person name="Da Silva C."/>
            <person name="Montanini B."/>
            <person name="Hainaut M."/>
            <person name="Levati E."/>
            <person name="Barry K.W."/>
            <person name="Belfiori B."/>
            <person name="Cichocki N."/>
            <person name="Clum A."/>
            <person name="Dockter R.B."/>
            <person name="Fauchery L."/>
            <person name="Guy J."/>
            <person name="Iotti M."/>
            <person name="Le Tacon F."/>
            <person name="Lindquist E.A."/>
            <person name="Lipzen A."/>
            <person name="Malagnac F."/>
            <person name="Mello A."/>
            <person name="Molinier V."/>
            <person name="Miyauchi S."/>
            <person name="Poulain J."/>
            <person name="Riccioni C."/>
            <person name="Rubini A."/>
            <person name="Sitrit Y."/>
            <person name="Splivallo R."/>
            <person name="Traeger S."/>
            <person name="Wang M."/>
            <person name="Zifcakova L."/>
            <person name="Wipf D."/>
            <person name="Zambonelli A."/>
            <person name="Paolocci F."/>
            <person name="Nowrousian M."/>
            <person name="Ottonello S."/>
            <person name="Baldrian P."/>
            <person name="Spatafora J.W."/>
            <person name="Henrissat B."/>
            <person name="Nagy L.G."/>
            <person name="Aury J.M."/>
            <person name="Wincker P."/>
            <person name="Grigoriev I.V."/>
            <person name="Bonfante P."/>
            <person name="Martin F.M."/>
        </authorList>
    </citation>
    <scope>NUCLEOTIDE SEQUENCE [LARGE SCALE GENOMIC DNA]</scope>
    <source>
        <strain evidence="2 3">RN42</strain>
    </source>
</reference>
<feature type="compositionally biased region" description="Low complexity" evidence="1">
    <location>
        <begin position="114"/>
        <end position="152"/>
    </location>
</feature>
<proteinExistence type="predicted"/>
<gene>
    <name evidence="2" type="ORF">BJ508DRAFT_304871</name>
</gene>
<sequence>MAPQIKTEEPAPTPPLDPFCRNCQALKTHPCHAHFPKPANIRVTPLPLKTPTKPPTPPPATPPQHRNGNRGTLMDQVQDRERSGPTGRGRGLLGGRLEGREEAQRNERLREQATRIAQMQARQRQQHQQAPVRQQARQVQPDQRLPAQAQAQVMQVDQERPALEGAQEQVHPLDPPLAQGQAHPRNHEHEPARRNAIAAPQAADIDPRLEELPAYENAQDPQLLRQPRAQAHFQEHPQAQERPLGQEQAEAPNYPPADAYPHNRAQDPAVLDVIAEPQAVNRAPRLEDLPAYARAPVPDLVWLYPAHLLIQEPPHAHVWPPAQDPRAAENRVQDPAWPYVMPHLPPQPQLQPLEQAQPPQHALLPHRPHPLDAEAAALIPAPPPPYAPLALRLPQDHPHQPYHTLHVLRLLQRYAHCWNDDTCIEFSTLRLSTTGTYEYGPTTVENRMMSVTRLGIGAQGAIERYIGRKRTEWGLREGDGEVLVRSLQVDSAVDYLSSFAIVVAFTLTLEGGAGL</sequence>
<dbReference type="Proteomes" id="UP000275078">
    <property type="component" value="Unassembled WGS sequence"/>
</dbReference>
<name>A0A3N4IAM2_ASCIM</name>
<feature type="region of interest" description="Disordered" evidence="1">
    <location>
        <begin position="34"/>
        <end position="193"/>
    </location>
</feature>
<evidence type="ECO:0000313" key="3">
    <source>
        <dbReference type="Proteomes" id="UP000275078"/>
    </source>
</evidence>
<dbReference type="EMBL" id="ML119666">
    <property type="protein sequence ID" value="RPA83135.1"/>
    <property type="molecule type" value="Genomic_DNA"/>
</dbReference>
<dbReference type="AlphaFoldDB" id="A0A3N4IAM2"/>